<dbReference type="Pfam" id="PF01822">
    <property type="entry name" value="WSC"/>
    <property type="match status" value="4"/>
</dbReference>
<dbReference type="AlphaFoldDB" id="A0AAD7E069"/>
<organism evidence="4 5">
    <name type="scientific">Mycena pura</name>
    <dbReference type="NCBI Taxonomy" id="153505"/>
    <lineage>
        <taxon>Eukaryota</taxon>
        <taxon>Fungi</taxon>
        <taxon>Dikarya</taxon>
        <taxon>Basidiomycota</taxon>
        <taxon>Agaricomycotina</taxon>
        <taxon>Agaricomycetes</taxon>
        <taxon>Agaricomycetidae</taxon>
        <taxon>Agaricales</taxon>
        <taxon>Marasmiineae</taxon>
        <taxon>Mycenaceae</taxon>
        <taxon>Mycena</taxon>
    </lineage>
</organism>
<gene>
    <name evidence="4" type="ORF">GGX14DRAFT_428693</name>
</gene>
<dbReference type="Gene3D" id="2.60.40.10">
    <property type="entry name" value="Immunoglobulins"/>
    <property type="match status" value="1"/>
</dbReference>
<dbReference type="InterPro" id="IPR011043">
    <property type="entry name" value="Gal_Oxase/kelch_b-propeller"/>
</dbReference>
<dbReference type="CDD" id="cd02851">
    <property type="entry name" value="E_set_GO_C"/>
    <property type="match status" value="1"/>
</dbReference>
<dbReference type="Proteomes" id="UP001219525">
    <property type="component" value="Unassembled WGS sequence"/>
</dbReference>
<comment type="caution">
    <text evidence="4">The sequence shown here is derived from an EMBL/GenBank/DDBJ whole genome shotgun (WGS) entry which is preliminary data.</text>
</comment>
<sequence length="990" mass="104439">MAISRGSLWRLAAALICLLPASSAFVEPQRRQSVPTKLPGNWSSLGCFTDSTATRTLSGSSTTDPVNMTVQNCIAFCDSKQFIFAGLEFMVNCANLIGTTGVKAAITDCNMACTGDASESCGGPGRLNVFWSGAQPPPAPTIPKSIGKWESLGCYSDNVNGEGRALVNGMNVAGQVSLETCTTACFNAGMPFSELTSLTDCGTAIVNGGAPTPLADCNMLCAGNSSEFCGGPNRLTVYNYTGTDLPPPPVGGGGGGGGGDTGVALGIATDLPRPWAYVGCFVDNAHGRVLGNEVDSTNLTMESCVSMCDSLNFTVAGGEFSVLCGDALIDGATPAAESDCNQACGGNKTQACGGGSRLSVYSTTKNVTILPVPVPQNSSLGAWSYQGCLPEPAGGRVFPWELTNLNNNNSATVCLDQCQAFGYTAGGMEFVCGDVSDVTASGVMLQPESDCNLPCPGDPIHLCGGGSRIQYYVWTGPAHVWNRPDVTVRLVTPLITTLGINNKVTFLEKSPSFYDNSTGAYELDISLVNNFSATWREMHVKSNVFCSGSITLPDKGARQLNVGGWSLSSTQGVRLYTPDGSPGVNGTNDWEENFTELHLQKQRWYPTAAMLPNGSIMVIGGETGANASPEPNVEILPTPEGGDTVVFLDWLNRTDPNNLYPFVLVLPSGNLFVAYYNEARIIDAGTFDTVQTLPNMPASVTDFLGGRTYPLEGAAVILPMKAPYTDPMEILICGGSTPGPAMALDNCVSIQPEVENATWQLERMPSPRVMPCMATLPDGTFLMLNGALGGVAGFGLASDPNLQALLYDPSMPFNQRISILNTTVVARLYHSEAILLPDGRVLVTGSDPEDGKNPEEMRIEVYIPPYLSQGLTQPSFTITDTDWAYGSKNTITVTLHQGTTSTMRVSLIAATSSTHGNSMGSRTLFPAFTCVKNTCTITAPPNAFISPPGWHQLFILDGPTPSHSAWVRIGGDPAGLGNWPDLPDFTRPGV</sequence>
<name>A0AAD7E069_9AGAR</name>
<dbReference type="InterPro" id="IPR009880">
    <property type="entry name" value="Glyoxal_oxidase_N"/>
</dbReference>
<dbReference type="InterPro" id="IPR037293">
    <property type="entry name" value="Gal_Oxidase_central_sf"/>
</dbReference>
<feature type="domain" description="WSC" evidence="3">
    <location>
        <begin position="382"/>
        <end position="475"/>
    </location>
</feature>
<dbReference type="Pfam" id="PF09118">
    <property type="entry name" value="GO-like_E_set"/>
    <property type="match status" value="1"/>
</dbReference>
<feature type="signal peptide" evidence="2">
    <location>
        <begin position="1"/>
        <end position="24"/>
    </location>
</feature>
<dbReference type="InterPro" id="IPR015202">
    <property type="entry name" value="GO-like_E_set"/>
</dbReference>
<dbReference type="InterPro" id="IPR014756">
    <property type="entry name" value="Ig_E-set"/>
</dbReference>
<dbReference type="SUPFAM" id="SSF81296">
    <property type="entry name" value="E set domains"/>
    <property type="match status" value="1"/>
</dbReference>
<feature type="domain" description="WSC" evidence="3">
    <location>
        <begin position="274"/>
        <end position="364"/>
    </location>
</feature>
<dbReference type="Pfam" id="PF07250">
    <property type="entry name" value="Glyoxal_oxid_N"/>
    <property type="match status" value="1"/>
</dbReference>
<evidence type="ECO:0000313" key="4">
    <source>
        <dbReference type="EMBL" id="KAJ7222415.1"/>
    </source>
</evidence>
<feature type="domain" description="WSC" evidence="3">
    <location>
        <begin position="148"/>
        <end position="241"/>
    </location>
</feature>
<dbReference type="SMART" id="SM00321">
    <property type="entry name" value="WSC"/>
    <property type="match status" value="4"/>
</dbReference>
<dbReference type="PANTHER" id="PTHR32208">
    <property type="entry name" value="SECRETED PROTEIN-RELATED"/>
    <property type="match status" value="1"/>
</dbReference>
<dbReference type="EMBL" id="JARJCW010000007">
    <property type="protein sequence ID" value="KAJ7222415.1"/>
    <property type="molecule type" value="Genomic_DNA"/>
</dbReference>
<dbReference type="PANTHER" id="PTHR32208:SF105">
    <property type="entry name" value="COPPER RADICAL OXIDASE"/>
    <property type="match status" value="1"/>
</dbReference>
<feature type="chain" id="PRO_5042030719" description="WSC domain-containing protein" evidence="2">
    <location>
        <begin position="25"/>
        <end position="990"/>
    </location>
</feature>
<dbReference type="InterPro" id="IPR013783">
    <property type="entry name" value="Ig-like_fold"/>
</dbReference>
<protein>
    <recommendedName>
        <fullName evidence="3">WSC domain-containing protein</fullName>
    </recommendedName>
</protein>
<feature type="domain" description="WSC" evidence="3">
    <location>
        <begin position="41"/>
        <end position="133"/>
    </location>
</feature>
<dbReference type="Gene3D" id="2.130.10.80">
    <property type="entry name" value="Galactose oxidase/kelch, beta-propeller"/>
    <property type="match status" value="1"/>
</dbReference>
<evidence type="ECO:0000259" key="3">
    <source>
        <dbReference type="PROSITE" id="PS51212"/>
    </source>
</evidence>
<proteinExistence type="predicted"/>
<reference evidence="4" key="1">
    <citation type="submission" date="2023-03" db="EMBL/GenBank/DDBJ databases">
        <title>Massive genome expansion in bonnet fungi (Mycena s.s.) driven by repeated elements and novel gene families across ecological guilds.</title>
        <authorList>
            <consortium name="Lawrence Berkeley National Laboratory"/>
            <person name="Harder C.B."/>
            <person name="Miyauchi S."/>
            <person name="Viragh M."/>
            <person name="Kuo A."/>
            <person name="Thoen E."/>
            <person name="Andreopoulos B."/>
            <person name="Lu D."/>
            <person name="Skrede I."/>
            <person name="Drula E."/>
            <person name="Henrissat B."/>
            <person name="Morin E."/>
            <person name="Kohler A."/>
            <person name="Barry K."/>
            <person name="LaButti K."/>
            <person name="Morin E."/>
            <person name="Salamov A."/>
            <person name="Lipzen A."/>
            <person name="Mereny Z."/>
            <person name="Hegedus B."/>
            <person name="Baldrian P."/>
            <person name="Stursova M."/>
            <person name="Weitz H."/>
            <person name="Taylor A."/>
            <person name="Grigoriev I.V."/>
            <person name="Nagy L.G."/>
            <person name="Martin F."/>
            <person name="Kauserud H."/>
        </authorList>
    </citation>
    <scope>NUCLEOTIDE SEQUENCE</scope>
    <source>
        <strain evidence="4">9144</strain>
    </source>
</reference>
<keyword evidence="5" id="KW-1185">Reference proteome</keyword>
<dbReference type="SUPFAM" id="SSF50965">
    <property type="entry name" value="Galactose oxidase, central domain"/>
    <property type="match status" value="1"/>
</dbReference>
<keyword evidence="1 2" id="KW-0732">Signal</keyword>
<evidence type="ECO:0000256" key="2">
    <source>
        <dbReference type="SAM" id="SignalP"/>
    </source>
</evidence>
<evidence type="ECO:0000313" key="5">
    <source>
        <dbReference type="Proteomes" id="UP001219525"/>
    </source>
</evidence>
<evidence type="ECO:0000256" key="1">
    <source>
        <dbReference type="ARBA" id="ARBA00022729"/>
    </source>
</evidence>
<accession>A0AAD7E069</accession>
<dbReference type="InterPro" id="IPR002889">
    <property type="entry name" value="WSC_carb-bd"/>
</dbReference>
<dbReference type="PROSITE" id="PS51212">
    <property type="entry name" value="WSC"/>
    <property type="match status" value="4"/>
</dbReference>